<dbReference type="GO" id="GO:0016740">
    <property type="term" value="F:transferase activity"/>
    <property type="evidence" value="ECO:0007669"/>
    <property type="project" value="UniProtKB-KW"/>
</dbReference>
<dbReference type="SUPFAM" id="SSF56801">
    <property type="entry name" value="Acetyl-CoA synthetase-like"/>
    <property type="match status" value="1"/>
</dbReference>
<keyword evidence="2" id="KW-1185">Reference proteome</keyword>
<reference evidence="1 2" key="1">
    <citation type="submission" date="2019-05" db="EMBL/GenBank/DDBJ databases">
        <title>Hymenobacter edaphi sp. nov., isolated from abandoned arsenic-contaminated farmland soil.</title>
        <authorList>
            <person name="Nie L."/>
        </authorList>
    </citation>
    <scope>NUCLEOTIDE SEQUENCE [LARGE SCALE GENOMIC DNA]</scope>
    <source>
        <strain evidence="1 2">1-3-3-8</strain>
    </source>
</reference>
<comment type="caution">
    <text evidence="1">The sequence shown here is derived from an EMBL/GenBank/DDBJ whole genome shotgun (WGS) entry which is preliminary data.</text>
</comment>
<evidence type="ECO:0000313" key="1">
    <source>
        <dbReference type="EMBL" id="TLM96922.1"/>
    </source>
</evidence>
<dbReference type="Proteomes" id="UP000305517">
    <property type="component" value="Unassembled WGS sequence"/>
</dbReference>
<dbReference type="OrthoDB" id="182577at2"/>
<dbReference type="InterPro" id="IPR042099">
    <property type="entry name" value="ANL_N_sf"/>
</dbReference>
<dbReference type="AlphaFoldDB" id="A0A5R8WXG5"/>
<gene>
    <name evidence="1" type="ORF">FDY95_02710</name>
</gene>
<dbReference type="Gene3D" id="3.40.50.12780">
    <property type="entry name" value="N-terminal domain of ligase-like"/>
    <property type="match status" value="1"/>
</dbReference>
<dbReference type="EMBL" id="VAJM01000001">
    <property type="protein sequence ID" value="TLM96922.1"/>
    <property type="molecule type" value="Genomic_DNA"/>
</dbReference>
<proteinExistence type="predicted"/>
<dbReference type="RefSeq" id="WP_138075168.1">
    <property type="nucleotide sequence ID" value="NZ_VAJM01000001.1"/>
</dbReference>
<evidence type="ECO:0000313" key="2">
    <source>
        <dbReference type="Proteomes" id="UP000305517"/>
    </source>
</evidence>
<organism evidence="1 2">
    <name type="scientific">Hymenobacter jeollabukensis</name>
    <dbReference type="NCBI Taxonomy" id="2025313"/>
    <lineage>
        <taxon>Bacteria</taxon>
        <taxon>Pseudomonadati</taxon>
        <taxon>Bacteroidota</taxon>
        <taxon>Cytophagia</taxon>
        <taxon>Cytophagales</taxon>
        <taxon>Hymenobacteraceae</taxon>
        <taxon>Hymenobacter</taxon>
    </lineage>
</organism>
<protein>
    <submittedName>
        <fullName evidence="1">Acyl transferase</fullName>
    </submittedName>
</protein>
<sequence length="338" mass="37889">MSFRADYLSELPQVTPATAEALALRLFRHQAEHCAPYRQWLQALGCRPEQVQRLTDVPFLPIEFFKTQDVVTLEPGEAWAPAQVFRSSGTTLQQRSRHLVRNPQLYHQHAQRIFEQQYGPLPGWTFLALLPSYLEQGESSLVDMVEHFVRASGQPQQEVFFLRDHAALLAAIQQAKQVQPKRKLMLIGVTYALLDLLAAYPDHPALALPDAVLETGGMKGRRREMIREELHAELAAGFGQTVIHSEYGMTELLSQAYSPGHGRFWAPPALQILLREPTDPFSASFERAAGALNVVDLANVDSCAFLETRDLGRRHPDGSFEVLGRLDNSDIRGCSQLA</sequence>
<keyword evidence="1" id="KW-0808">Transferase</keyword>
<accession>A0A5R8WXG5</accession>
<name>A0A5R8WXG5_9BACT</name>